<evidence type="ECO:0000256" key="2">
    <source>
        <dbReference type="ARBA" id="ARBA00022737"/>
    </source>
</evidence>
<protein>
    <recommendedName>
        <fullName evidence="4">F-box domain-containing protein</fullName>
    </recommendedName>
</protein>
<dbReference type="PANTHER" id="PTHR19848:SF8">
    <property type="entry name" value="F-BOX AND WD REPEAT DOMAIN CONTAINING 7"/>
    <property type="match status" value="1"/>
</dbReference>
<dbReference type="RefSeq" id="XP_004349113.2">
    <property type="nucleotide sequence ID" value="XM_004349063.2"/>
</dbReference>
<organism evidence="5 6">
    <name type="scientific">Capsaspora owczarzaki (strain ATCC 30864)</name>
    <dbReference type="NCBI Taxonomy" id="595528"/>
    <lineage>
        <taxon>Eukaryota</taxon>
        <taxon>Filasterea</taxon>
        <taxon>Capsaspora</taxon>
    </lineage>
</organism>
<feature type="domain" description="F-box" evidence="4">
    <location>
        <begin position="1"/>
        <end position="46"/>
    </location>
</feature>
<dbReference type="Gene3D" id="1.20.1280.50">
    <property type="match status" value="1"/>
</dbReference>
<evidence type="ECO:0000256" key="1">
    <source>
        <dbReference type="ARBA" id="ARBA00022574"/>
    </source>
</evidence>
<dbReference type="OrthoDB" id="722566at2759"/>
<evidence type="ECO:0000313" key="5">
    <source>
        <dbReference type="EMBL" id="KJE91198.1"/>
    </source>
</evidence>
<dbReference type="PROSITE" id="PS50082">
    <property type="entry name" value="WD_REPEATS_2"/>
    <property type="match status" value="1"/>
</dbReference>
<dbReference type="STRING" id="595528.A0A0D2WM77"/>
<dbReference type="InterPro" id="IPR036322">
    <property type="entry name" value="WD40_repeat_dom_sf"/>
</dbReference>
<dbReference type="InParanoid" id="A0A0D2WM77"/>
<dbReference type="Pfam" id="PF12937">
    <property type="entry name" value="F-box-like"/>
    <property type="match status" value="1"/>
</dbReference>
<dbReference type="SMART" id="SM00320">
    <property type="entry name" value="WD40"/>
    <property type="match status" value="3"/>
</dbReference>
<dbReference type="Pfam" id="PF00400">
    <property type="entry name" value="WD40"/>
    <property type="match status" value="1"/>
</dbReference>
<proteinExistence type="predicted"/>
<dbReference type="SUPFAM" id="SSF50978">
    <property type="entry name" value="WD40 repeat-like"/>
    <property type="match status" value="1"/>
</dbReference>
<dbReference type="CDD" id="cd09917">
    <property type="entry name" value="F-box_SF"/>
    <property type="match status" value="1"/>
</dbReference>
<dbReference type="PANTHER" id="PTHR19848">
    <property type="entry name" value="WD40 REPEAT PROTEIN"/>
    <property type="match status" value="1"/>
</dbReference>
<dbReference type="InterPro" id="IPR015943">
    <property type="entry name" value="WD40/YVTN_repeat-like_dom_sf"/>
</dbReference>
<evidence type="ECO:0000259" key="4">
    <source>
        <dbReference type="PROSITE" id="PS50181"/>
    </source>
</evidence>
<dbReference type="EMBL" id="KE346362">
    <property type="protein sequence ID" value="KJE91198.1"/>
    <property type="molecule type" value="Genomic_DNA"/>
</dbReference>
<dbReference type="InterPro" id="IPR001680">
    <property type="entry name" value="WD40_rpt"/>
</dbReference>
<dbReference type="SUPFAM" id="SSF81383">
    <property type="entry name" value="F-box domain"/>
    <property type="match status" value="1"/>
</dbReference>
<dbReference type="AlphaFoldDB" id="A0A0D2WM77"/>
<evidence type="ECO:0000313" key="6">
    <source>
        <dbReference type="Proteomes" id="UP000008743"/>
    </source>
</evidence>
<feature type="repeat" description="WD" evidence="3">
    <location>
        <begin position="349"/>
        <end position="388"/>
    </location>
</feature>
<dbReference type="PROSITE" id="PS50181">
    <property type="entry name" value="FBOX"/>
    <property type="match status" value="1"/>
</dbReference>
<accession>A0A0D2WM77</accession>
<keyword evidence="2" id="KW-0677">Repeat</keyword>
<dbReference type="InterPro" id="IPR036047">
    <property type="entry name" value="F-box-like_dom_sf"/>
</dbReference>
<gene>
    <name evidence="5" type="ORF">CAOG_002363</name>
</gene>
<dbReference type="SMART" id="SM00256">
    <property type="entry name" value="FBOX"/>
    <property type="match status" value="1"/>
</dbReference>
<dbReference type="Proteomes" id="UP000008743">
    <property type="component" value="Unassembled WGS sequence"/>
</dbReference>
<dbReference type="Gene3D" id="2.130.10.10">
    <property type="entry name" value="YVTN repeat-like/Quinoprotein amine dehydrogenase"/>
    <property type="match status" value="2"/>
</dbReference>
<keyword evidence="6" id="KW-1185">Reference proteome</keyword>
<reference evidence="6" key="1">
    <citation type="submission" date="2011-02" db="EMBL/GenBank/DDBJ databases">
        <title>The Genome Sequence of Capsaspora owczarzaki ATCC 30864.</title>
        <authorList>
            <person name="Russ C."/>
            <person name="Cuomo C."/>
            <person name="Burger G."/>
            <person name="Gray M.W."/>
            <person name="Holland P.W.H."/>
            <person name="King N."/>
            <person name="Lang F.B.F."/>
            <person name="Roger A.J."/>
            <person name="Ruiz-Trillo I."/>
            <person name="Young S.K."/>
            <person name="Zeng Q."/>
            <person name="Gargeya S."/>
            <person name="Alvarado L."/>
            <person name="Berlin A."/>
            <person name="Chapman S.B."/>
            <person name="Chen Z."/>
            <person name="Freedman E."/>
            <person name="Gellesch M."/>
            <person name="Goldberg J."/>
            <person name="Griggs A."/>
            <person name="Gujja S."/>
            <person name="Heilman E."/>
            <person name="Heiman D."/>
            <person name="Howarth C."/>
            <person name="Mehta T."/>
            <person name="Neiman D."/>
            <person name="Pearson M."/>
            <person name="Roberts A."/>
            <person name="Saif S."/>
            <person name="Shea T."/>
            <person name="Shenoy N."/>
            <person name="Sisk P."/>
            <person name="Stolte C."/>
            <person name="Sykes S."/>
            <person name="White J."/>
            <person name="Yandava C."/>
            <person name="Haas B."/>
            <person name="Nusbaum C."/>
            <person name="Birren B."/>
        </authorList>
    </citation>
    <scope>NUCLEOTIDE SEQUENCE</scope>
    <source>
        <strain evidence="6">ATCC 30864</strain>
    </source>
</reference>
<evidence type="ECO:0000256" key="3">
    <source>
        <dbReference type="PROSITE-ProRule" id="PRU00221"/>
    </source>
</evidence>
<sequence>MLLEHLDYDILLHILSFLEASDLCRLQRTSRRLHYVAGDPWLWRRLALPIADMSPVPPDAGFAVSRKYAATLASTPLVPASLSAQLLTGETYPPPLADDDEMITDADRTPDRANPAGQLEPISMDNQATAQYKLALWFHAQCKAAYLAGTPTIAPLIHQDIVAAMDIDDWLLATCCRDGAVSVWDLNKCQKTLWETTNTQQVTVAVQCCLRLNMLVVGVVGEIIVISLRDGRHLQRIEAHPGSLLRTLVLSARSLFSGGEDYRVNTLTLNPNYAPQPLVYGEPFEPAPSTPALPETENLLPFLPQHRTIILHENVSTFMQLSYPFLYAASRDSTIVVYHVIHQVIVTKLQEHHDSITNFSITPTHLVSGSRDKQMFLWTRPSDEMLDAKVSAELHRRRGFTAGMDPLFTATQCGFEVKFRFEIPVWVSAVLATRETMCMGRIFSSEVQVRSILPPYAELTTLQLPITQVVRRITGTTYSSLVVCGDPAMCLVLLFAPIGHNCSMQRFSDPGWSLQQCVETGIRERFPASLLRRAGDIRWLLDRVLPRSCASTLVTSRDVDV</sequence>
<keyword evidence="1 3" id="KW-0853">WD repeat</keyword>
<dbReference type="InterPro" id="IPR001810">
    <property type="entry name" value="F-box_dom"/>
</dbReference>
<name>A0A0D2WM77_CAPO3</name>